<gene>
    <name evidence="2" type="ORF">DW703_15450</name>
    <name evidence="1" type="ORF">ERS852580_03531</name>
</gene>
<evidence type="ECO:0000313" key="3">
    <source>
        <dbReference type="Proteomes" id="UP000095673"/>
    </source>
</evidence>
<dbReference type="OrthoDB" id="2049752at2"/>
<name>A0A173VTG8_9FIRM</name>
<dbReference type="RefSeq" id="WP_012744070.1">
    <property type="nucleotide sequence ID" value="NZ_CP092643.1"/>
</dbReference>
<dbReference type="Proteomes" id="UP000283501">
    <property type="component" value="Unassembled WGS sequence"/>
</dbReference>
<evidence type="ECO:0000313" key="1">
    <source>
        <dbReference type="EMBL" id="CUN30354.1"/>
    </source>
</evidence>
<accession>A0A173VTG8</accession>
<reference evidence="1 3" key="1">
    <citation type="submission" date="2015-09" db="EMBL/GenBank/DDBJ databases">
        <authorList>
            <consortium name="Pathogen Informatics"/>
        </authorList>
    </citation>
    <scope>NUCLEOTIDE SEQUENCE [LARGE SCALE GENOMIC DNA]</scope>
    <source>
        <strain evidence="1 3">2789STDY5834968</strain>
    </source>
</reference>
<sequence length="119" mass="14338">MLNEKAEKIKNVLFEKTEQNLEKYRDFHFGEFIEKPNQCGYFERNGNWYTYVIDERNFCTFTGPFNGSAIIYACSKVLHISKLFKEYKFTEQELEIYINNSFHSFGEIDKKSERHFDCK</sequence>
<organism evidence="1 3">
    <name type="scientific">Agathobacter rectalis</name>
    <dbReference type="NCBI Taxonomy" id="39491"/>
    <lineage>
        <taxon>Bacteria</taxon>
        <taxon>Bacillati</taxon>
        <taxon>Bacillota</taxon>
        <taxon>Clostridia</taxon>
        <taxon>Lachnospirales</taxon>
        <taxon>Lachnospiraceae</taxon>
        <taxon>Agathobacter</taxon>
    </lineage>
</organism>
<proteinExistence type="predicted"/>
<dbReference type="AlphaFoldDB" id="A0A173VTG8"/>
<dbReference type="EMBL" id="CYXM01000035">
    <property type="protein sequence ID" value="CUN30354.1"/>
    <property type="molecule type" value="Genomic_DNA"/>
</dbReference>
<evidence type="ECO:0000313" key="4">
    <source>
        <dbReference type="Proteomes" id="UP000283501"/>
    </source>
</evidence>
<dbReference type="EMBL" id="QSKY01000036">
    <property type="protein sequence ID" value="RHE99551.1"/>
    <property type="molecule type" value="Genomic_DNA"/>
</dbReference>
<reference evidence="2 4" key="2">
    <citation type="submission" date="2018-08" db="EMBL/GenBank/DDBJ databases">
        <title>A genome reference for cultivated species of the human gut microbiota.</title>
        <authorList>
            <person name="Zou Y."/>
            <person name="Xue W."/>
            <person name="Luo G."/>
        </authorList>
    </citation>
    <scope>NUCLEOTIDE SEQUENCE [LARGE SCALE GENOMIC DNA]</scope>
    <source>
        <strain evidence="2 4">AM26-2LB</strain>
    </source>
</reference>
<evidence type="ECO:0000313" key="2">
    <source>
        <dbReference type="EMBL" id="RHE99551.1"/>
    </source>
</evidence>
<protein>
    <submittedName>
        <fullName evidence="1">Uncharacterized protein</fullName>
    </submittedName>
</protein>
<dbReference type="Proteomes" id="UP000095673">
    <property type="component" value="Unassembled WGS sequence"/>
</dbReference>
<dbReference type="GeneID" id="86989976"/>